<sequence>KKKKNKIDRENFAASRDGGRRGEQTAAAAAAGGSRREAAADNSGGVPLLEAAEGCRGSCKES</sequence>
<gene>
    <name evidence="2" type="ORF">L9G74_21955</name>
</gene>
<protein>
    <submittedName>
        <fullName evidence="2">Uncharacterized protein</fullName>
    </submittedName>
</protein>
<feature type="region of interest" description="Disordered" evidence="1">
    <location>
        <begin position="1"/>
        <end position="45"/>
    </location>
</feature>
<dbReference type="Proteomes" id="UP001201549">
    <property type="component" value="Unassembled WGS sequence"/>
</dbReference>
<proteinExistence type="predicted"/>
<dbReference type="EMBL" id="JAKOGG010000730">
    <property type="protein sequence ID" value="MCS4559088.1"/>
    <property type="molecule type" value="Genomic_DNA"/>
</dbReference>
<name>A0ABT2FS76_9GAMM</name>
<evidence type="ECO:0000256" key="1">
    <source>
        <dbReference type="SAM" id="MobiDB-lite"/>
    </source>
</evidence>
<feature type="non-terminal residue" evidence="2">
    <location>
        <position position="1"/>
    </location>
</feature>
<evidence type="ECO:0000313" key="2">
    <source>
        <dbReference type="EMBL" id="MCS4559088.1"/>
    </source>
</evidence>
<feature type="compositionally biased region" description="Low complexity" evidence="1">
    <location>
        <begin position="24"/>
        <end position="33"/>
    </location>
</feature>
<organism evidence="2 3">
    <name type="scientific">Shewanella electrica</name>
    <dbReference type="NCBI Taxonomy" id="515560"/>
    <lineage>
        <taxon>Bacteria</taxon>
        <taxon>Pseudomonadati</taxon>
        <taxon>Pseudomonadota</taxon>
        <taxon>Gammaproteobacteria</taxon>
        <taxon>Alteromonadales</taxon>
        <taxon>Shewanellaceae</taxon>
        <taxon>Shewanella</taxon>
    </lineage>
</organism>
<keyword evidence="3" id="KW-1185">Reference proteome</keyword>
<reference evidence="3" key="1">
    <citation type="submission" date="2023-07" db="EMBL/GenBank/DDBJ databases">
        <title>Shewanella mangrovi sp. nov., an acetaldehyde- degrading bacterium isolated from mangrove sediment.</title>
        <authorList>
            <person name="Liu Y."/>
        </authorList>
    </citation>
    <scope>NUCLEOTIDE SEQUENCE [LARGE SCALE GENOMIC DNA]</scope>
    <source>
        <strain evidence="3">C32</strain>
    </source>
</reference>
<comment type="caution">
    <text evidence="2">The sequence shown here is derived from an EMBL/GenBank/DDBJ whole genome shotgun (WGS) entry which is preliminary data.</text>
</comment>
<feature type="compositionally biased region" description="Basic and acidic residues" evidence="1">
    <location>
        <begin position="7"/>
        <end position="23"/>
    </location>
</feature>
<accession>A0ABT2FS76</accession>
<evidence type="ECO:0000313" key="3">
    <source>
        <dbReference type="Proteomes" id="UP001201549"/>
    </source>
</evidence>